<dbReference type="GO" id="GO:0005634">
    <property type="term" value="C:nucleus"/>
    <property type="evidence" value="ECO:0000318"/>
    <property type="project" value="GO_Central"/>
</dbReference>
<dbReference type="GO" id="GO:0000307">
    <property type="term" value="C:cyclin-dependent protein kinase holoenzyme complex"/>
    <property type="evidence" value="ECO:0000318"/>
    <property type="project" value="GO_Central"/>
</dbReference>
<dbReference type="FunFam" id="1.10.472.10:FF:000060">
    <property type="entry name" value="D6-type cyclin"/>
    <property type="match status" value="1"/>
</dbReference>
<dbReference type="SMART" id="SM01332">
    <property type="entry name" value="Cyclin_C"/>
    <property type="match status" value="1"/>
</dbReference>
<keyword evidence="3" id="KW-0132">Cell division</keyword>
<dbReference type="SMART" id="SM00385">
    <property type="entry name" value="CYCLIN"/>
    <property type="match status" value="1"/>
</dbReference>
<name>A0A072V3A6_MEDTR</name>
<evidence type="ECO:0000256" key="6">
    <source>
        <dbReference type="ARBA" id="ARBA00032263"/>
    </source>
</evidence>
<evidence type="ECO:0000259" key="10">
    <source>
        <dbReference type="SMART" id="SM01332"/>
    </source>
</evidence>
<keyword evidence="4 7" id="KW-0195">Cyclin</keyword>
<dbReference type="CDD" id="cd20544">
    <property type="entry name" value="CYCLIN_AtCycD-like_rpt2"/>
    <property type="match status" value="1"/>
</dbReference>
<evidence type="ECO:0000256" key="8">
    <source>
        <dbReference type="SAM" id="MobiDB-lite"/>
    </source>
</evidence>
<evidence type="ECO:0000256" key="5">
    <source>
        <dbReference type="ARBA" id="ARBA00023306"/>
    </source>
</evidence>
<feature type="domain" description="Cyclin-like" evidence="9">
    <location>
        <begin position="89"/>
        <end position="174"/>
    </location>
</feature>
<evidence type="ECO:0000256" key="2">
    <source>
        <dbReference type="ARBA" id="ARBA00011177"/>
    </source>
</evidence>
<evidence type="ECO:0000256" key="7">
    <source>
        <dbReference type="RuleBase" id="RU000383"/>
    </source>
</evidence>
<feature type="domain" description="Cyclin C-terminal" evidence="10">
    <location>
        <begin position="183"/>
        <end position="306"/>
    </location>
</feature>
<comment type="subunit">
    <text evidence="2">Interacts with the CDC2 protein kinase to form a serine/threonine kinase holoenzyme complex also known as maturation promoting factor (MPF). The cyclin subunit imparts substrate specificity to the complex.</text>
</comment>
<dbReference type="GO" id="GO:0051301">
    <property type="term" value="P:cell division"/>
    <property type="evidence" value="ECO:0007669"/>
    <property type="project" value="UniProtKB-KW"/>
</dbReference>
<dbReference type="AlphaFoldDB" id="A0A072V3A6"/>
<evidence type="ECO:0000256" key="3">
    <source>
        <dbReference type="ARBA" id="ARBA00022618"/>
    </source>
</evidence>
<dbReference type="GO" id="GO:0000082">
    <property type="term" value="P:G1/S transition of mitotic cell cycle"/>
    <property type="evidence" value="ECO:0000318"/>
    <property type="project" value="GO_Central"/>
</dbReference>
<dbReference type="InterPro" id="IPR004367">
    <property type="entry name" value="Cyclin_C-dom"/>
</dbReference>
<dbReference type="HOGENOM" id="CLU_048040_3_1_1"/>
<evidence type="ECO:0000256" key="4">
    <source>
        <dbReference type="ARBA" id="ARBA00023127"/>
    </source>
</evidence>
<feature type="region of interest" description="Disordered" evidence="8">
    <location>
        <begin position="1"/>
        <end position="43"/>
    </location>
</feature>
<dbReference type="InterPro" id="IPR013763">
    <property type="entry name" value="Cyclin-like_dom"/>
</dbReference>
<sequence length="306" mass="35251">MWVNGDPPGSPRGPTVVSESWFDEEFKGDPDQRTHKSRERKGKMDFDLDNPLASFKEQQNCTITELFASETDHMPSPNCLNSIHCEAISLILQVQHSCNLDPFIAYLAINYLHRFMSKQEFPQGKPWLIRLIVISCLSLASKMKNTHLPFSKLQKEGCNFNGETIQKMELVILGALDWRMRSITPFPFLNFFISLAQIKDRSLKDRAAEIIFNVHNDIKFLEYKPSTVAAASLIYASYELFPQQYYILRATITTSEYIDQDTLAKCIDMMQDIWRNEVKGSMKDTSFLSTETPVSVLERSTKRQRI</sequence>
<dbReference type="InterPro" id="IPR039361">
    <property type="entry name" value="Cyclin"/>
</dbReference>
<evidence type="ECO:0000313" key="11">
    <source>
        <dbReference type="EMBL" id="KEH36489.1"/>
    </source>
</evidence>
<gene>
    <name evidence="11" type="ordered locus">MTR_2g011500</name>
</gene>
<dbReference type="STRING" id="3880.A0A072V3A6"/>
<feature type="compositionally biased region" description="Basic and acidic residues" evidence="8">
    <location>
        <begin position="24"/>
        <end position="34"/>
    </location>
</feature>
<dbReference type="SUPFAM" id="SSF47954">
    <property type="entry name" value="Cyclin-like"/>
    <property type="match status" value="2"/>
</dbReference>
<dbReference type="Pfam" id="PF02984">
    <property type="entry name" value="Cyclin_C"/>
    <property type="match status" value="1"/>
</dbReference>
<accession>A0A072V3A6</accession>
<keyword evidence="13" id="KW-1185">Reference proteome</keyword>
<comment type="similarity">
    <text evidence="1">Belongs to the cyclin family. Cyclin D subfamily.</text>
</comment>
<dbReference type="InterPro" id="IPR006671">
    <property type="entry name" value="Cyclin_N"/>
</dbReference>
<dbReference type="EnsemblPlants" id="KEH36489">
    <property type="protein sequence ID" value="KEH36489"/>
    <property type="gene ID" value="MTR_2g011500"/>
</dbReference>
<evidence type="ECO:0000259" key="9">
    <source>
        <dbReference type="SMART" id="SM00385"/>
    </source>
</evidence>
<protein>
    <recommendedName>
        <fullName evidence="6">B-like cyclin</fullName>
    </recommendedName>
</protein>
<reference evidence="11 13" key="2">
    <citation type="journal article" date="2014" name="BMC Genomics">
        <title>An improved genome release (version Mt4.0) for the model legume Medicago truncatula.</title>
        <authorList>
            <person name="Tang H."/>
            <person name="Krishnakumar V."/>
            <person name="Bidwell S."/>
            <person name="Rosen B."/>
            <person name="Chan A."/>
            <person name="Zhou S."/>
            <person name="Gentzbittel L."/>
            <person name="Childs K.L."/>
            <person name="Yandell M."/>
            <person name="Gundlach H."/>
            <person name="Mayer K.F."/>
            <person name="Schwartz D.C."/>
            <person name="Town C.D."/>
        </authorList>
    </citation>
    <scope>GENOME REANNOTATION</scope>
    <source>
        <strain evidence="11">A17</strain>
        <strain evidence="12 13">cv. Jemalong A17</strain>
    </source>
</reference>
<dbReference type="EMBL" id="CM001218">
    <property type="protein sequence ID" value="KEH36489.1"/>
    <property type="molecule type" value="Genomic_DNA"/>
</dbReference>
<dbReference type="FunFam" id="1.10.472.10:FF:000040">
    <property type="entry name" value="D6-type cyclin"/>
    <property type="match status" value="1"/>
</dbReference>
<dbReference type="Gene3D" id="1.10.472.10">
    <property type="entry name" value="Cyclin-like"/>
    <property type="match status" value="2"/>
</dbReference>
<dbReference type="PANTHER" id="PTHR10177">
    <property type="entry name" value="CYCLINS"/>
    <property type="match status" value="1"/>
</dbReference>
<organism evidence="11 13">
    <name type="scientific">Medicago truncatula</name>
    <name type="common">Barrel medic</name>
    <name type="synonym">Medicago tribuloides</name>
    <dbReference type="NCBI Taxonomy" id="3880"/>
    <lineage>
        <taxon>Eukaryota</taxon>
        <taxon>Viridiplantae</taxon>
        <taxon>Streptophyta</taxon>
        <taxon>Embryophyta</taxon>
        <taxon>Tracheophyta</taxon>
        <taxon>Spermatophyta</taxon>
        <taxon>Magnoliopsida</taxon>
        <taxon>eudicotyledons</taxon>
        <taxon>Gunneridae</taxon>
        <taxon>Pentapetalae</taxon>
        <taxon>rosids</taxon>
        <taxon>fabids</taxon>
        <taxon>Fabales</taxon>
        <taxon>Fabaceae</taxon>
        <taxon>Papilionoideae</taxon>
        <taxon>50 kb inversion clade</taxon>
        <taxon>NPAAA clade</taxon>
        <taxon>Hologalegina</taxon>
        <taxon>IRL clade</taxon>
        <taxon>Trifolieae</taxon>
        <taxon>Medicago</taxon>
    </lineage>
</organism>
<dbReference type="InterPro" id="IPR036915">
    <property type="entry name" value="Cyclin-like_sf"/>
</dbReference>
<evidence type="ECO:0000313" key="13">
    <source>
        <dbReference type="Proteomes" id="UP000002051"/>
    </source>
</evidence>
<dbReference type="GO" id="GO:0016538">
    <property type="term" value="F:cyclin-dependent protein serine/threonine kinase regulator activity"/>
    <property type="evidence" value="ECO:0000318"/>
    <property type="project" value="GO_Central"/>
</dbReference>
<keyword evidence="5" id="KW-0131">Cell cycle</keyword>
<evidence type="ECO:0000313" key="12">
    <source>
        <dbReference type="EnsemblPlants" id="KEH36489"/>
    </source>
</evidence>
<dbReference type="Proteomes" id="UP000002051">
    <property type="component" value="Chromosome 2"/>
</dbReference>
<evidence type="ECO:0000256" key="1">
    <source>
        <dbReference type="ARBA" id="ARBA00009065"/>
    </source>
</evidence>
<reference evidence="11 13" key="1">
    <citation type="journal article" date="2011" name="Nature">
        <title>The Medicago genome provides insight into the evolution of rhizobial symbioses.</title>
        <authorList>
            <person name="Young N.D."/>
            <person name="Debelle F."/>
            <person name="Oldroyd G.E."/>
            <person name="Geurts R."/>
            <person name="Cannon S.B."/>
            <person name="Udvardi M.K."/>
            <person name="Benedito V.A."/>
            <person name="Mayer K.F."/>
            <person name="Gouzy J."/>
            <person name="Schoof H."/>
            <person name="Van de Peer Y."/>
            <person name="Proost S."/>
            <person name="Cook D.R."/>
            <person name="Meyers B.C."/>
            <person name="Spannagl M."/>
            <person name="Cheung F."/>
            <person name="De Mita S."/>
            <person name="Krishnakumar V."/>
            <person name="Gundlach H."/>
            <person name="Zhou S."/>
            <person name="Mudge J."/>
            <person name="Bharti A.K."/>
            <person name="Murray J.D."/>
            <person name="Naoumkina M.A."/>
            <person name="Rosen B."/>
            <person name="Silverstein K.A."/>
            <person name="Tang H."/>
            <person name="Rombauts S."/>
            <person name="Zhao P.X."/>
            <person name="Zhou P."/>
            <person name="Barbe V."/>
            <person name="Bardou P."/>
            <person name="Bechner M."/>
            <person name="Bellec A."/>
            <person name="Berger A."/>
            <person name="Berges H."/>
            <person name="Bidwell S."/>
            <person name="Bisseling T."/>
            <person name="Choisne N."/>
            <person name="Couloux A."/>
            <person name="Denny R."/>
            <person name="Deshpande S."/>
            <person name="Dai X."/>
            <person name="Doyle J.J."/>
            <person name="Dudez A.M."/>
            <person name="Farmer A.D."/>
            <person name="Fouteau S."/>
            <person name="Franken C."/>
            <person name="Gibelin C."/>
            <person name="Gish J."/>
            <person name="Goldstein S."/>
            <person name="Gonzalez A.J."/>
            <person name="Green P.J."/>
            <person name="Hallab A."/>
            <person name="Hartog M."/>
            <person name="Hua A."/>
            <person name="Humphray S.J."/>
            <person name="Jeong D.H."/>
            <person name="Jing Y."/>
            <person name="Jocker A."/>
            <person name="Kenton S.M."/>
            <person name="Kim D.J."/>
            <person name="Klee K."/>
            <person name="Lai H."/>
            <person name="Lang C."/>
            <person name="Lin S."/>
            <person name="Macmil S.L."/>
            <person name="Magdelenat G."/>
            <person name="Matthews L."/>
            <person name="McCorrison J."/>
            <person name="Monaghan E.L."/>
            <person name="Mun J.H."/>
            <person name="Najar F.Z."/>
            <person name="Nicholson C."/>
            <person name="Noirot C."/>
            <person name="O'Bleness M."/>
            <person name="Paule C.R."/>
            <person name="Poulain J."/>
            <person name="Prion F."/>
            <person name="Qin B."/>
            <person name="Qu C."/>
            <person name="Retzel E.F."/>
            <person name="Riddle C."/>
            <person name="Sallet E."/>
            <person name="Samain S."/>
            <person name="Samson N."/>
            <person name="Sanders I."/>
            <person name="Saurat O."/>
            <person name="Scarpelli C."/>
            <person name="Schiex T."/>
            <person name="Segurens B."/>
            <person name="Severin A.J."/>
            <person name="Sherrier D.J."/>
            <person name="Shi R."/>
            <person name="Sims S."/>
            <person name="Singer S.R."/>
            <person name="Sinharoy S."/>
            <person name="Sterck L."/>
            <person name="Viollet A."/>
            <person name="Wang B.B."/>
            <person name="Wang K."/>
            <person name="Wang M."/>
            <person name="Wang X."/>
            <person name="Warfsmann J."/>
            <person name="Weissenbach J."/>
            <person name="White D.D."/>
            <person name="White J.D."/>
            <person name="Wiley G.B."/>
            <person name="Wincker P."/>
            <person name="Xing Y."/>
            <person name="Yang L."/>
            <person name="Yao Z."/>
            <person name="Ying F."/>
            <person name="Zhai J."/>
            <person name="Zhou L."/>
            <person name="Zuber A."/>
            <person name="Denarie J."/>
            <person name="Dixon R.A."/>
            <person name="May G.D."/>
            <person name="Schwartz D.C."/>
            <person name="Rogers J."/>
            <person name="Quetier F."/>
            <person name="Town C.D."/>
            <person name="Roe B.A."/>
        </authorList>
    </citation>
    <scope>NUCLEOTIDE SEQUENCE [LARGE SCALE GENOMIC DNA]</scope>
    <source>
        <strain evidence="11">A17</strain>
        <strain evidence="12 13">cv. Jemalong A17</strain>
    </source>
</reference>
<proteinExistence type="inferred from homology"/>
<dbReference type="Pfam" id="PF00134">
    <property type="entry name" value="Cyclin_N"/>
    <property type="match status" value="1"/>
</dbReference>
<dbReference type="GO" id="GO:0005737">
    <property type="term" value="C:cytoplasm"/>
    <property type="evidence" value="ECO:0000318"/>
    <property type="project" value="GO_Central"/>
</dbReference>
<reference evidence="12" key="3">
    <citation type="submission" date="2015-04" db="UniProtKB">
        <authorList>
            <consortium name="EnsemblPlants"/>
        </authorList>
    </citation>
    <scope>IDENTIFICATION</scope>
    <source>
        <strain evidence="12">cv. Jemalong A17</strain>
    </source>
</reference>